<feature type="domain" description="Phosphodiester glycosidase" evidence="2">
    <location>
        <begin position="226"/>
        <end position="399"/>
    </location>
</feature>
<dbReference type="InterPro" id="IPR018711">
    <property type="entry name" value="NAGPA"/>
</dbReference>
<evidence type="ECO:0000313" key="4">
    <source>
        <dbReference type="Proteomes" id="UP000004691"/>
    </source>
</evidence>
<dbReference type="Pfam" id="PF09992">
    <property type="entry name" value="NAGPA"/>
    <property type="match status" value="1"/>
</dbReference>
<feature type="chain" id="PRO_5003635466" evidence="1">
    <location>
        <begin position="32"/>
        <end position="402"/>
    </location>
</feature>
<name>I0V407_9PSEU</name>
<sequence>MTISPLLRRGGSLAAAAVLAGCLLPAAPATASEDGTTVAEGVEYRSLTLDTAHGRVLGHLVTVDLRQARLDLLHPGRVAARDEVPDMADAAGALAGVNGDFFNISSTHPGIPATGAAVGPAVAAGEDLKTAAPDAQRFGPALPPTTSTRDVLGVGVNGKARLAELDIAGRVISGEDVFDIEGYNTYALAENGIAVFTSEWGSANRVRATCGSDTSRKAPCSDETEEVVVRDGIVVGEHDRPGEGLIADDTVVLVGREDGADELERLDPGDRVRVKYRLVPAEGPPLSFAVGGFPIAREGADLPGLDTKALAPRTAAGVSADGRTVWLVVVDGRSDDSVGMTVAELAELMRSFGATDVINLDGGGSSTMVLREHGAGSVTVVNDPSDGRPRAVANGVGVFPRR</sequence>
<keyword evidence="4" id="KW-1185">Reference proteome</keyword>
<evidence type="ECO:0000256" key="1">
    <source>
        <dbReference type="SAM" id="SignalP"/>
    </source>
</evidence>
<dbReference type="EMBL" id="JH636049">
    <property type="protein sequence ID" value="EID54860.1"/>
    <property type="molecule type" value="Genomic_DNA"/>
</dbReference>
<protein>
    <submittedName>
        <fullName evidence="3">Putative periplasmic protein (DUF2233)</fullName>
    </submittedName>
</protein>
<dbReference type="RefSeq" id="WP_006239007.1">
    <property type="nucleotide sequence ID" value="NZ_JH636049.1"/>
</dbReference>
<dbReference type="PANTHER" id="PTHR40446">
    <property type="entry name" value="N-ACETYLGLUCOSAMINE-1-PHOSPHODIESTER ALPHA-N-ACETYLGLUCOSAMINIDASE"/>
    <property type="match status" value="1"/>
</dbReference>
<dbReference type="eggNOG" id="COG4632">
    <property type="taxonomic scope" value="Bacteria"/>
</dbReference>
<gene>
    <name evidence="3" type="ORF">SacxiDRAFT_2640</name>
</gene>
<dbReference type="HOGENOM" id="CLU_057324_0_0_11"/>
<dbReference type="OrthoDB" id="9809781at2"/>
<dbReference type="PANTHER" id="PTHR40446:SF2">
    <property type="entry name" value="N-ACETYLGLUCOSAMINE-1-PHOSPHODIESTER ALPHA-N-ACETYLGLUCOSAMINIDASE"/>
    <property type="match status" value="1"/>
</dbReference>
<dbReference type="AlphaFoldDB" id="I0V407"/>
<reference evidence="3 4" key="1">
    <citation type="submission" date="2012-01" db="EMBL/GenBank/DDBJ databases">
        <title>Improved High-Quality Draft sequence of Saccharomonospora xinjiangensis XJ-54.</title>
        <authorList>
            <consortium name="US DOE Joint Genome Institute"/>
            <person name="Lucas S."/>
            <person name="Han J."/>
            <person name="Lapidus A."/>
            <person name="Cheng J.-F."/>
            <person name="Goodwin L."/>
            <person name="Pitluck S."/>
            <person name="Peters L."/>
            <person name="Mikhailova N."/>
            <person name="Teshima H."/>
            <person name="Detter J.C."/>
            <person name="Han C."/>
            <person name="Tapia R."/>
            <person name="Land M."/>
            <person name="Hauser L."/>
            <person name="Kyrpides N."/>
            <person name="Ivanova N."/>
            <person name="Pagani I."/>
            <person name="Brambilla E.-M."/>
            <person name="Klenk H.-P."/>
            <person name="Woyke T."/>
        </authorList>
    </citation>
    <scope>NUCLEOTIDE SEQUENCE [LARGE SCALE GENOMIC DNA]</scope>
    <source>
        <strain evidence="3 4">XJ-54</strain>
    </source>
</reference>
<proteinExistence type="predicted"/>
<keyword evidence="1" id="KW-0732">Signal</keyword>
<feature type="signal peptide" evidence="1">
    <location>
        <begin position="1"/>
        <end position="31"/>
    </location>
</feature>
<evidence type="ECO:0000313" key="3">
    <source>
        <dbReference type="EMBL" id="EID54860.1"/>
    </source>
</evidence>
<dbReference type="STRING" id="882086.SacxiDRAFT_2640"/>
<organism evidence="3 4">
    <name type="scientific">Saccharomonospora xinjiangensis XJ-54</name>
    <dbReference type="NCBI Taxonomy" id="882086"/>
    <lineage>
        <taxon>Bacteria</taxon>
        <taxon>Bacillati</taxon>
        <taxon>Actinomycetota</taxon>
        <taxon>Actinomycetes</taxon>
        <taxon>Pseudonocardiales</taxon>
        <taxon>Pseudonocardiaceae</taxon>
        <taxon>Saccharomonospora</taxon>
    </lineage>
</organism>
<dbReference type="Proteomes" id="UP000004691">
    <property type="component" value="Unassembled WGS sequence"/>
</dbReference>
<accession>I0V407</accession>
<evidence type="ECO:0000259" key="2">
    <source>
        <dbReference type="Pfam" id="PF09992"/>
    </source>
</evidence>